<accession>A0A9N9RXT0</accession>
<protein>
    <submittedName>
        <fullName evidence="2">Uncharacterized protein</fullName>
    </submittedName>
</protein>
<dbReference type="Proteomes" id="UP001153620">
    <property type="component" value="Chromosome 3"/>
</dbReference>
<dbReference type="EMBL" id="OU895879">
    <property type="protein sequence ID" value="CAG9806999.1"/>
    <property type="molecule type" value="Genomic_DNA"/>
</dbReference>
<dbReference type="AlphaFoldDB" id="A0A9N9RXT0"/>
<reference evidence="2" key="2">
    <citation type="submission" date="2022-10" db="EMBL/GenBank/DDBJ databases">
        <authorList>
            <consortium name="ENA_rothamsted_submissions"/>
            <consortium name="culmorum"/>
            <person name="King R."/>
        </authorList>
    </citation>
    <scope>NUCLEOTIDE SEQUENCE</scope>
</reference>
<proteinExistence type="predicted"/>
<name>A0A9N9RXT0_9DIPT</name>
<dbReference type="OrthoDB" id="10566534at2759"/>
<feature type="region of interest" description="Disordered" evidence="1">
    <location>
        <begin position="49"/>
        <end position="87"/>
    </location>
</feature>
<gene>
    <name evidence="2" type="ORF">CHIRRI_LOCUS9851</name>
</gene>
<sequence>MSYCCASCSFECSSCCHKPAMSSHPVKSNCCFSCDRMQHIDPLMPVASNARPAPKKNSSKFVAKKQPPVRPSMVKNRLSNCPKPSVPSQSFINKKSFADRSHPSDCACPQCETCIGVQDLSSTSKDKLLSQGSACEFEMSNPQSERNMKNYLHDNPQFEETEVKKSSSAASMIDCLSPNSEIWILQCPKNFDPKTIMNTELGNLQKDKSCKVDMTTKCFNSKITLACLTPEKAAEYEAVCDHVKMLRPVGKITVVQKANLPRKSSNPNLPSIVKLPAPIKCEPQSDADDCSDVEPCEIPITSKKVKAKINEQKFTIETTVTVENCGGDRKKNRKSRNQESCGSDCLPLVPPEPIVPKKKQKKICSDDEDMSWLKC</sequence>
<organism evidence="2 3">
    <name type="scientific">Chironomus riparius</name>
    <dbReference type="NCBI Taxonomy" id="315576"/>
    <lineage>
        <taxon>Eukaryota</taxon>
        <taxon>Metazoa</taxon>
        <taxon>Ecdysozoa</taxon>
        <taxon>Arthropoda</taxon>
        <taxon>Hexapoda</taxon>
        <taxon>Insecta</taxon>
        <taxon>Pterygota</taxon>
        <taxon>Neoptera</taxon>
        <taxon>Endopterygota</taxon>
        <taxon>Diptera</taxon>
        <taxon>Nematocera</taxon>
        <taxon>Chironomoidea</taxon>
        <taxon>Chironomidae</taxon>
        <taxon>Chironominae</taxon>
        <taxon>Chironomus</taxon>
    </lineage>
</organism>
<evidence type="ECO:0000313" key="3">
    <source>
        <dbReference type="Proteomes" id="UP001153620"/>
    </source>
</evidence>
<reference evidence="2" key="1">
    <citation type="submission" date="2022-01" db="EMBL/GenBank/DDBJ databases">
        <authorList>
            <person name="King R."/>
        </authorList>
    </citation>
    <scope>NUCLEOTIDE SEQUENCE</scope>
</reference>
<evidence type="ECO:0000256" key="1">
    <source>
        <dbReference type="SAM" id="MobiDB-lite"/>
    </source>
</evidence>
<keyword evidence="3" id="KW-1185">Reference proteome</keyword>
<evidence type="ECO:0000313" key="2">
    <source>
        <dbReference type="EMBL" id="CAG9806999.1"/>
    </source>
</evidence>